<feature type="domain" description="HNH" evidence="1">
    <location>
        <begin position="56"/>
        <end position="105"/>
    </location>
</feature>
<dbReference type="AlphaFoldDB" id="A0A1H9IFB3"/>
<dbReference type="Pfam" id="PF01844">
    <property type="entry name" value="HNH"/>
    <property type="match status" value="1"/>
</dbReference>
<gene>
    <name evidence="2" type="ORF">SAMN03080615_02523</name>
</gene>
<dbReference type="RefSeq" id="WP_091358703.1">
    <property type="nucleotide sequence ID" value="NZ_AP025284.1"/>
</dbReference>
<reference evidence="3" key="1">
    <citation type="submission" date="2016-10" db="EMBL/GenBank/DDBJ databases">
        <authorList>
            <person name="Varghese N."/>
            <person name="Submissions S."/>
        </authorList>
    </citation>
    <scope>NUCLEOTIDE SEQUENCE [LARGE SCALE GENOMIC DNA]</scope>
    <source>
        <strain evidence="3">DSM 18887</strain>
    </source>
</reference>
<evidence type="ECO:0000259" key="1">
    <source>
        <dbReference type="Pfam" id="PF01844"/>
    </source>
</evidence>
<dbReference type="STRING" id="355243.SAMN03080615_02523"/>
<evidence type="ECO:0000313" key="3">
    <source>
        <dbReference type="Proteomes" id="UP000198749"/>
    </source>
</evidence>
<dbReference type="GO" id="GO:0008270">
    <property type="term" value="F:zinc ion binding"/>
    <property type="evidence" value="ECO:0007669"/>
    <property type="project" value="InterPro"/>
</dbReference>
<dbReference type="Proteomes" id="UP000198749">
    <property type="component" value="Unassembled WGS sequence"/>
</dbReference>
<sequence length="216" mass="24605">MPLINNIICFSGDDNALIESKRQLDTFSHSDWGANELLPIRSKIRSFYRTEQRGICAYCKGDVSLRSASNAHVEHIAPKSLYLSFMFEPKNLCVICADCNEIKRNQEVMNEAVDTFSGNVNLYPRSSGAFKIVHPLFDNYDEHILKKGRVYIDRSAKGAFTIGACKLNRYFHEFGVDDEFVNDEELVGQMNEYIGSQSTLQKAGILNRLRDMLFNL</sequence>
<protein>
    <submittedName>
        <fullName evidence="2">TIGR02646 family protein</fullName>
    </submittedName>
</protein>
<dbReference type="Gene3D" id="1.10.30.50">
    <property type="match status" value="1"/>
</dbReference>
<evidence type="ECO:0000313" key="2">
    <source>
        <dbReference type="EMBL" id="SEQ73227.1"/>
    </source>
</evidence>
<proteinExistence type="predicted"/>
<accession>A0A1H9IFB3</accession>
<keyword evidence="3" id="KW-1185">Reference proteome</keyword>
<name>A0A1H9IFB3_9GAMM</name>
<dbReference type="InterPro" id="IPR002711">
    <property type="entry name" value="HNH"/>
</dbReference>
<dbReference type="OrthoDB" id="9816185at2"/>
<dbReference type="EMBL" id="FOGB01000007">
    <property type="protein sequence ID" value="SEQ73227.1"/>
    <property type="molecule type" value="Genomic_DNA"/>
</dbReference>
<dbReference type="GO" id="GO:0004519">
    <property type="term" value="F:endonuclease activity"/>
    <property type="evidence" value="ECO:0007669"/>
    <property type="project" value="InterPro"/>
</dbReference>
<organism evidence="2 3">
    <name type="scientific">Amphritea atlantica</name>
    <dbReference type="NCBI Taxonomy" id="355243"/>
    <lineage>
        <taxon>Bacteria</taxon>
        <taxon>Pseudomonadati</taxon>
        <taxon>Pseudomonadota</taxon>
        <taxon>Gammaproteobacteria</taxon>
        <taxon>Oceanospirillales</taxon>
        <taxon>Oceanospirillaceae</taxon>
        <taxon>Amphritea</taxon>
    </lineage>
</organism>
<dbReference type="GO" id="GO:0003676">
    <property type="term" value="F:nucleic acid binding"/>
    <property type="evidence" value="ECO:0007669"/>
    <property type="project" value="InterPro"/>
</dbReference>